<dbReference type="EMBL" id="JAHMHQ010000003">
    <property type="protein sequence ID" value="KAK1640899.1"/>
    <property type="molecule type" value="Genomic_DNA"/>
</dbReference>
<sequence>MTRKTGNMAECFSYGGAIPLPPALPGQCGNGGKSAVGNMSSSSLINLHTTRSSLSKLHHDGWPVRVTHCHPIFDNGCDENLYQKSLSMPTTRPKKLINCKHSWQRWQGRAMSRDTMCRYTLVGRLSHGYRLVFQPTSSYTLTSSASSIVETHHSQYGVRIRILAVQVVSPHSSVVMLMHFLGYGRHPPRPNTVHKTVVGDSSHAGWCRTTEIGKVDNCIHQITID</sequence>
<reference evidence="1" key="1">
    <citation type="submission" date="2021-06" db="EMBL/GenBank/DDBJ databases">
        <title>Comparative genomics, transcriptomics and evolutionary studies reveal genomic signatures of adaptation to plant cell wall in hemibiotrophic fungi.</title>
        <authorList>
            <consortium name="DOE Joint Genome Institute"/>
            <person name="Baroncelli R."/>
            <person name="Diaz J.F."/>
            <person name="Benocci T."/>
            <person name="Peng M."/>
            <person name="Battaglia E."/>
            <person name="Haridas S."/>
            <person name="Andreopoulos W."/>
            <person name="Labutti K."/>
            <person name="Pangilinan J."/>
            <person name="Floch G.L."/>
            <person name="Makela M.R."/>
            <person name="Henrissat B."/>
            <person name="Grigoriev I.V."/>
            <person name="Crouch J.A."/>
            <person name="De Vries R.P."/>
            <person name="Sukno S.A."/>
            <person name="Thon M.R."/>
        </authorList>
    </citation>
    <scope>NUCLEOTIDE SEQUENCE</scope>
    <source>
        <strain evidence="1">CBS 102054</strain>
    </source>
</reference>
<dbReference type="AlphaFoldDB" id="A0AAJ0EJC8"/>
<comment type="caution">
    <text evidence="1">The sequence shown here is derived from an EMBL/GenBank/DDBJ whole genome shotgun (WGS) entry which is preliminary data.</text>
</comment>
<gene>
    <name evidence="1" type="ORF">BDP81DRAFT_124318</name>
</gene>
<evidence type="ECO:0000313" key="2">
    <source>
        <dbReference type="Proteomes" id="UP001243989"/>
    </source>
</evidence>
<keyword evidence="2" id="KW-1185">Reference proteome</keyword>
<dbReference type="RefSeq" id="XP_060449506.1">
    <property type="nucleotide sequence ID" value="XM_060581643.1"/>
</dbReference>
<proteinExistence type="predicted"/>
<evidence type="ECO:0000313" key="1">
    <source>
        <dbReference type="EMBL" id="KAK1640899.1"/>
    </source>
</evidence>
<dbReference type="GeneID" id="85466505"/>
<organism evidence="1 2">
    <name type="scientific">Colletotrichum phormii</name>
    <dbReference type="NCBI Taxonomy" id="359342"/>
    <lineage>
        <taxon>Eukaryota</taxon>
        <taxon>Fungi</taxon>
        <taxon>Dikarya</taxon>
        <taxon>Ascomycota</taxon>
        <taxon>Pezizomycotina</taxon>
        <taxon>Sordariomycetes</taxon>
        <taxon>Hypocreomycetidae</taxon>
        <taxon>Glomerellales</taxon>
        <taxon>Glomerellaceae</taxon>
        <taxon>Colletotrichum</taxon>
        <taxon>Colletotrichum acutatum species complex</taxon>
    </lineage>
</organism>
<accession>A0AAJ0EJC8</accession>
<dbReference type="Proteomes" id="UP001243989">
    <property type="component" value="Unassembled WGS sequence"/>
</dbReference>
<name>A0AAJ0EJC8_9PEZI</name>
<protein>
    <submittedName>
        <fullName evidence="1">Uncharacterized protein</fullName>
    </submittedName>
</protein>